<dbReference type="PANTHER" id="PTHR43732">
    <property type="entry name" value="RIBOSE 5-PHOSPHATE ISOMERASE-RELATED"/>
    <property type="match status" value="1"/>
</dbReference>
<keyword evidence="4" id="KW-1185">Reference proteome</keyword>
<protein>
    <submittedName>
        <fullName evidence="3">Ribose 5-phosphate isomerase B</fullName>
    </submittedName>
</protein>
<dbReference type="NCBIfam" id="NF004051">
    <property type="entry name" value="PRK05571.1"/>
    <property type="match status" value="1"/>
</dbReference>
<organism evidence="3 4">
    <name type="scientific">Desulfoluna limicola</name>
    <dbReference type="NCBI Taxonomy" id="2810562"/>
    <lineage>
        <taxon>Bacteria</taxon>
        <taxon>Pseudomonadati</taxon>
        <taxon>Thermodesulfobacteriota</taxon>
        <taxon>Desulfobacteria</taxon>
        <taxon>Desulfobacterales</taxon>
        <taxon>Desulfolunaceae</taxon>
        <taxon>Desulfoluna</taxon>
    </lineage>
</organism>
<comment type="similarity">
    <text evidence="1">Belongs to the LacAB/RpiB family.</text>
</comment>
<dbReference type="EMBL" id="AP024488">
    <property type="protein sequence ID" value="BCS98019.1"/>
    <property type="molecule type" value="Genomic_DNA"/>
</dbReference>
<proteinExistence type="inferred from homology"/>
<evidence type="ECO:0000313" key="4">
    <source>
        <dbReference type="Proteomes" id="UP001320148"/>
    </source>
</evidence>
<dbReference type="Gene3D" id="3.40.1400.10">
    <property type="entry name" value="Sugar-phosphate isomerase, RpiB/LacA/LacB"/>
    <property type="match status" value="1"/>
</dbReference>
<evidence type="ECO:0000313" key="3">
    <source>
        <dbReference type="EMBL" id="BCS98019.1"/>
    </source>
</evidence>
<dbReference type="NCBIfam" id="TIGR01120">
    <property type="entry name" value="rpiB"/>
    <property type="match status" value="1"/>
</dbReference>
<dbReference type="Pfam" id="PF02502">
    <property type="entry name" value="LacAB_rpiB"/>
    <property type="match status" value="1"/>
</dbReference>
<dbReference type="RefSeq" id="WP_236889426.1">
    <property type="nucleotide sequence ID" value="NZ_AP024488.1"/>
</dbReference>
<dbReference type="NCBIfam" id="TIGR00689">
    <property type="entry name" value="rpiB_lacA_lacB"/>
    <property type="match status" value="1"/>
</dbReference>
<dbReference type="InterPro" id="IPR004785">
    <property type="entry name" value="RpiB"/>
</dbReference>
<dbReference type="InterPro" id="IPR003500">
    <property type="entry name" value="RpiB_LacA_LacB"/>
</dbReference>
<dbReference type="InterPro" id="IPR036569">
    <property type="entry name" value="RpiB_LacA_LacB_sf"/>
</dbReference>
<evidence type="ECO:0000256" key="1">
    <source>
        <dbReference type="ARBA" id="ARBA00008754"/>
    </source>
</evidence>
<keyword evidence="2 3" id="KW-0413">Isomerase</keyword>
<gene>
    <name evidence="3" type="primary">rpiB</name>
    <name evidence="3" type="ORF">DSLASN_36510</name>
</gene>
<accession>A0ABN6FB21</accession>
<dbReference type="PIRSF" id="PIRSF005384">
    <property type="entry name" value="RpiB_LacA_B"/>
    <property type="match status" value="1"/>
</dbReference>
<name>A0ABN6FB21_9BACT</name>
<evidence type="ECO:0000256" key="2">
    <source>
        <dbReference type="ARBA" id="ARBA00023235"/>
    </source>
</evidence>
<reference evidence="3 4" key="1">
    <citation type="submission" date="2021-02" db="EMBL/GenBank/DDBJ databases">
        <title>Complete genome of Desulfoluna sp. strain ASN36.</title>
        <authorList>
            <person name="Takahashi A."/>
            <person name="Kojima H."/>
            <person name="Fukui M."/>
        </authorList>
    </citation>
    <scope>NUCLEOTIDE SEQUENCE [LARGE SCALE GENOMIC DNA]</scope>
    <source>
        <strain evidence="3 4">ASN36</strain>
    </source>
</reference>
<sequence length="153" mass="16575">MSEDKTPYESPVIIGCDHAAYPLKETIKAFLQGKGVEVIDAGCHGLNSVNYPDFAKEVAGSISNGTYKKGILLCGTGLGMSMAANRFKGVRAALVSDGFSARMSRMHNDSNILVLGARVIGESLALDLVQTWMETPFEGGRHLDRIQMFESFE</sequence>
<dbReference type="InterPro" id="IPR051812">
    <property type="entry name" value="SPI_LacAB/RpiB"/>
</dbReference>
<dbReference type="SUPFAM" id="SSF89623">
    <property type="entry name" value="Ribose/Galactose isomerase RpiB/AlsB"/>
    <property type="match status" value="1"/>
</dbReference>
<dbReference type="Proteomes" id="UP001320148">
    <property type="component" value="Chromosome"/>
</dbReference>
<dbReference type="PANTHER" id="PTHR43732:SF1">
    <property type="entry name" value="RIBOSE 5-PHOSPHATE ISOMERASE"/>
    <property type="match status" value="1"/>
</dbReference>
<dbReference type="GO" id="GO:0016853">
    <property type="term" value="F:isomerase activity"/>
    <property type="evidence" value="ECO:0007669"/>
    <property type="project" value="UniProtKB-KW"/>
</dbReference>